<keyword evidence="3" id="KW-1185">Reference proteome</keyword>
<protein>
    <recommendedName>
        <fullName evidence="4">Transferase-domain-containing protein</fullName>
    </recommendedName>
</protein>
<accession>A0A2G5B1X8</accession>
<dbReference type="Pfam" id="PF02458">
    <property type="entry name" value="Transferase"/>
    <property type="match status" value="1"/>
</dbReference>
<dbReference type="Gene3D" id="3.30.559.10">
    <property type="entry name" value="Chloramphenicol acetyltransferase-like domain"/>
    <property type="match status" value="2"/>
</dbReference>
<gene>
    <name evidence="2" type="ORF">COEREDRAFT_83783</name>
</gene>
<evidence type="ECO:0000313" key="3">
    <source>
        <dbReference type="Proteomes" id="UP000242474"/>
    </source>
</evidence>
<dbReference type="PANTHER" id="PTHR31896:SF64">
    <property type="entry name" value="TRICHOTHECENE 3-O-ACETYLTRANSFERASE"/>
    <property type="match status" value="1"/>
</dbReference>
<name>A0A2G5B1X8_COERN</name>
<dbReference type="Proteomes" id="UP000242474">
    <property type="component" value="Unassembled WGS sequence"/>
</dbReference>
<evidence type="ECO:0008006" key="4">
    <source>
        <dbReference type="Google" id="ProtNLM"/>
    </source>
</evidence>
<dbReference type="GO" id="GO:0016740">
    <property type="term" value="F:transferase activity"/>
    <property type="evidence" value="ECO:0007669"/>
    <property type="project" value="UniProtKB-KW"/>
</dbReference>
<dbReference type="OrthoDB" id="5559111at2759"/>
<dbReference type="AlphaFoldDB" id="A0A2G5B1X8"/>
<proteinExistence type="predicted"/>
<keyword evidence="1" id="KW-0808">Transferase</keyword>
<reference evidence="2 3" key="1">
    <citation type="journal article" date="2015" name="Genome Biol. Evol.">
        <title>Phylogenomic analyses indicate that early fungi evolved digesting cell walls of algal ancestors of land plants.</title>
        <authorList>
            <person name="Chang Y."/>
            <person name="Wang S."/>
            <person name="Sekimoto S."/>
            <person name="Aerts A.L."/>
            <person name="Choi C."/>
            <person name="Clum A."/>
            <person name="LaButti K.M."/>
            <person name="Lindquist E.A."/>
            <person name="Yee Ngan C."/>
            <person name="Ohm R.A."/>
            <person name="Salamov A.A."/>
            <person name="Grigoriev I.V."/>
            <person name="Spatafora J.W."/>
            <person name="Berbee M.L."/>
        </authorList>
    </citation>
    <scope>NUCLEOTIDE SEQUENCE [LARGE SCALE GENOMIC DNA]</scope>
    <source>
        <strain evidence="2 3">NRRL 1564</strain>
    </source>
</reference>
<sequence length="420" mass="46480">MEILPGEKVYRAYIGLIWFFPYYEQLDLSKTRDILQVGVDRLIAESTILAGTLKEDADSVRVEHHDGTSVIVQQHTAPYSLQEISACGYDQNCFPRVFEDLPGLTPDIDGLPVLVVRVTKLECGALAVAVLIHHVFADAAGAVAVAHNLSMHCDNSHPSTPLCYNRDSLAYKISSYKPAAPACMKQALKTDPLAFGASNLSFQGSMTRCQFRISKESLMQFRNLIDVGNPSTNSVVLALLWRVWTRMLRKHGSKGHFTYAGGPVDMRNSIGPIFSNEQFYIGNLIQPLPMSASVELVLNKTLVEVALYVQDYFKKEISPAILRWYMSGADHDIGGHLAKTDTPMLAFSNMRRPLANTNNMCFGLECPPLSVQLRSFDAPFMFFAIDDGCGGILINCNLPVSSRDAFSSDKEFADFATLVY</sequence>
<organism evidence="2 3">
    <name type="scientific">Coemansia reversa (strain ATCC 12441 / NRRL 1564)</name>
    <dbReference type="NCBI Taxonomy" id="763665"/>
    <lineage>
        <taxon>Eukaryota</taxon>
        <taxon>Fungi</taxon>
        <taxon>Fungi incertae sedis</taxon>
        <taxon>Zoopagomycota</taxon>
        <taxon>Kickxellomycotina</taxon>
        <taxon>Kickxellomycetes</taxon>
        <taxon>Kickxellales</taxon>
        <taxon>Kickxellaceae</taxon>
        <taxon>Coemansia</taxon>
    </lineage>
</organism>
<dbReference type="EMBL" id="KZ303552">
    <property type="protein sequence ID" value="PIA12991.1"/>
    <property type="molecule type" value="Genomic_DNA"/>
</dbReference>
<evidence type="ECO:0000313" key="2">
    <source>
        <dbReference type="EMBL" id="PIA12991.1"/>
    </source>
</evidence>
<dbReference type="InterPro" id="IPR051283">
    <property type="entry name" value="Sec_Metabolite_Acyltrans"/>
</dbReference>
<evidence type="ECO:0000256" key="1">
    <source>
        <dbReference type="ARBA" id="ARBA00022679"/>
    </source>
</evidence>
<dbReference type="InterPro" id="IPR023213">
    <property type="entry name" value="CAT-like_dom_sf"/>
</dbReference>
<dbReference type="PANTHER" id="PTHR31896">
    <property type="entry name" value="FAMILY REGULATORY PROTEIN, PUTATIVE (AFU_ORTHOLOGUE AFUA_3G14730)-RELATED"/>
    <property type="match status" value="1"/>
</dbReference>